<organism evidence="1 2">
    <name type="scientific">Calycina marina</name>
    <dbReference type="NCBI Taxonomy" id="1763456"/>
    <lineage>
        <taxon>Eukaryota</taxon>
        <taxon>Fungi</taxon>
        <taxon>Dikarya</taxon>
        <taxon>Ascomycota</taxon>
        <taxon>Pezizomycotina</taxon>
        <taxon>Leotiomycetes</taxon>
        <taxon>Helotiales</taxon>
        <taxon>Pezizellaceae</taxon>
        <taxon>Calycina</taxon>
    </lineage>
</organism>
<comment type="caution">
    <text evidence="1">The sequence shown here is derived from an EMBL/GenBank/DDBJ whole genome shotgun (WGS) entry which is preliminary data.</text>
</comment>
<protein>
    <submittedName>
        <fullName evidence="1">Uncharacterized protein</fullName>
    </submittedName>
</protein>
<evidence type="ECO:0000313" key="2">
    <source>
        <dbReference type="Proteomes" id="UP000887226"/>
    </source>
</evidence>
<dbReference type="EMBL" id="MU254413">
    <property type="protein sequence ID" value="KAG9240543.1"/>
    <property type="molecule type" value="Genomic_DNA"/>
</dbReference>
<dbReference type="OrthoDB" id="4158258at2759"/>
<name>A0A9P7YWT7_9HELO</name>
<dbReference type="Proteomes" id="UP000887226">
    <property type="component" value="Unassembled WGS sequence"/>
</dbReference>
<reference evidence="1" key="1">
    <citation type="journal article" date="2021" name="IMA Fungus">
        <title>Genomic characterization of three marine fungi, including Emericellopsis atlantica sp. nov. with signatures of a generalist lifestyle and marine biomass degradation.</title>
        <authorList>
            <person name="Hagestad O.C."/>
            <person name="Hou L."/>
            <person name="Andersen J.H."/>
            <person name="Hansen E.H."/>
            <person name="Altermark B."/>
            <person name="Li C."/>
            <person name="Kuhnert E."/>
            <person name="Cox R.J."/>
            <person name="Crous P.W."/>
            <person name="Spatafora J.W."/>
            <person name="Lail K."/>
            <person name="Amirebrahimi M."/>
            <person name="Lipzen A."/>
            <person name="Pangilinan J."/>
            <person name="Andreopoulos W."/>
            <person name="Hayes R.D."/>
            <person name="Ng V."/>
            <person name="Grigoriev I.V."/>
            <person name="Jackson S.A."/>
            <person name="Sutton T.D.S."/>
            <person name="Dobson A.D.W."/>
            <person name="Rama T."/>
        </authorList>
    </citation>
    <scope>NUCLEOTIDE SEQUENCE</scope>
    <source>
        <strain evidence="1">TRa3180A</strain>
    </source>
</reference>
<keyword evidence="2" id="KW-1185">Reference proteome</keyword>
<sequence length="208" mass="22996">MMSYIIPFISYTIGNTASTCFGNSLLTTATAPIYQVYLSNPLSIPATMTESTLRNNPEGTHNTDVSVDKYKSWGGNVFAPQYDNKTYTDDSITSVVVTNVIPSIKPLSPNVGETKSKVAKIQNIFNKGKGEKETGDGRVTKVVFMPRVDFKEWFAKDDNGVYVETEPNREWTEEELDEEFGAYRPAKPEQGINTGSIGRMLNASARAL</sequence>
<evidence type="ECO:0000313" key="1">
    <source>
        <dbReference type="EMBL" id="KAG9240543.1"/>
    </source>
</evidence>
<gene>
    <name evidence="1" type="ORF">BJ878DRAFT_525578</name>
</gene>
<dbReference type="AlphaFoldDB" id="A0A9P7YWT7"/>
<proteinExistence type="predicted"/>
<accession>A0A9P7YWT7</accession>